<evidence type="ECO:0000313" key="3">
    <source>
        <dbReference type="Proteomes" id="UP000278792"/>
    </source>
</evidence>
<gene>
    <name evidence="2" type="ORF">EGH82_14450</name>
</gene>
<keyword evidence="1" id="KW-1133">Transmembrane helix</keyword>
<dbReference type="Proteomes" id="UP000278792">
    <property type="component" value="Unassembled WGS sequence"/>
</dbReference>
<dbReference type="Pfam" id="PF07963">
    <property type="entry name" value="N_methyl"/>
    <property type="match status" value="1"/>
</dbReference>
<dbReference type="SUPFAM" id="SSF54523">
    <property type="entry name" value="Pili subunits"/>
    <property type="match status" value="1"/>
</dbReference>
<dbReference type="Gene3D" id="3.30.700.10">
    <property type="entry name" value="Glycoprotein, Type 4 Pilin"/>
    <property type="match status" value="1"/>
</dbReference>
<proteinExistence type="predicted"/>
<dbReference type="InterPro" id="IPR045584">
    <property type="entry name" value="Pilin-like"/>
</dbReference>
<sequence>MLPYKRHSTGFTLVELVVTIILLSVIGVVAYTRFPSFSGFTVPAYCATAKSAIRRVQTQAMNDVANSQPYIVQINPTNIEWQNGAITLNPAVDCTGPKCAQLVRLSDKDIQRGIRFSDEKIQFDSLGRSVDSSGVTTREVQITVGNPQGRDRQITIYKEGYVDGCE</sequence>
<feature type="transmembrane region" description="Helical" evidence="1">
    <location>
        <begin position="12"/>
        <end position="31"/>
    </location>
</feature>
<organism evidence="2 3">
    <name type="scientific">Vibrio ponticus</name>
    <dbReference type="NCBI Taxonomy" id="265668"/>
    <lineage>
        <taxon>Bacteria</taxon>
        <taxon>Pseudomonadati</taxon>
        <taxon>Pseudomonadota</taxon>
        <taxon>Gammaproteobacteria</taxon>
        <taxon>Vibrionales</taxon>
        <taxon>Vibrionaceae</taxon>
        <taxon>Vibrio</taxon>
    </lineage>
</organism>
<dbReference type="PROSITE" id="PS00409">
    <property type="entry name" value="PROKAR_NTER_METHYL"/>
    <property type="match status" value="1"/>
</dbReference>
<accession>A0A3N3DXP6</accession>
<dbReference type="InterPro" id="IPR012902">
    <property type="entry name" value="N_methyl_site"/>
</dbReference>
<reference evidence="2 3" key="1">
    <citation type="submission" date="2018-11" db="EMBL/GenBank/DDBJ databases">
        <title>Vibrio ponticus strain CAIM 1751 pathogenic for the snapper Lutjanus guttatus.</title>
        <authorList>
            <person name="Soto-Rodriguez S."/>
            <person name="Lozano-Olvera R."/>
            <person name="Gomez-Gil B."/>
        </authorList>
    </citation>
    <scope>NUCLEOTIDE SEQUENCE [LARGE SCALE GENOMIC DNA]</scope>
    <source>
        <strain evidence="2 3">CAIM 1751</strain>
    </source>
</reference>
<evidence type="ECO:0000313" key="2">
    <source>
        <dbReference type="EMBL" id="ROV59273.1"/>
    </source>
</evidence>
<evidence type="ECO:0000256" key="1">
    <source>
        <dbReference type="SAM" id="Phobius"/>
    </source>
</evidence>
<protein>
    <submittedName>
        <fullName evidence="2">Prepilin-type N-terminal cleavage/methylation domain-containing protein</fullName>
    </submittedName>
</protein>
<keyword evidence="1" id="KW-0472">Membrane</keyword>
<dbReference type="EMBL" id="RKIK01000046">
    <property type="protein sequence ID" value="ROV59273.1"/>
    <property type="molecule type" value="Genomic_DNA"/>
</dbReference>
<keyword evidence="1" id="KW-0812">Transmembrane</keyword>
<dbReference type="NCBIfam" id="TIGR02532">
    <property type="entry name" value="IV_pilin_GFxxxE"/>
    <property type="match status" value="1"/>
</dbReference>
<dbReference type="AlphaFoldDB" id="A0A3N3DXP6"/>
<name>A0A3N3DXP6_9VIBR</name>
<dbReference type="RefSeq" id="WP_123782619.1">
    <property type="nucleotide sequence ID" value="NZ_RKIK01000046.1"/>
</dbReference>
<comment type="caution">
    <text evidence="2">The sequence shown here is derived from an EMBL/GenBank/DDBJ whole genome shotgun (WGS) entry which is preliminary data.</text>
</comment>